<dbReference type="Proteomes" id="UP001054945">
    <property type="component" value="Unassembled WGS sequence"/>
</dbReference>
<reference evidence="1 2" key="1">
    <citation type="submission" date="2021-06" db="EMBL/GenBank/DDBJ databases">
        <title>Caerostris extrusa draft genome.</title>
        <authorList>
            <person name="Kono N."/>
            <person name="Arakawa K."/>
        </authorList>
    </citation>
    <scope>NUCLEOTIDE SEQUENCE [LARGE SCALE GENOMIC DNA]</scope>
</reference>
<dbReference type="EMBL" id="BPLR01002019">
    <property type="protein sequence ID" value="GIX69143.1"/>
    <property type="molecule type" value="Genomic_DNA"/>
</dbReference>
<keyword evidence="2" id="KW-1185">Reference proteome</keyword>
<gene>
    <name evidence="1" type="primary">spop_62</name>
    <name evidence="1" type="ORF">CEXT_143191</name>
</gene>
<dbReference type="AlphaFoldDB" id="A0AAV4M9X4"/>
<protein>
    <submittedName>
        <fullName evidence="1">Speckle-type POZ protein</fullName>
    </submittedName>
</protein>
<dbReference type="SUPFAM" id="SSF49599">
    <property type="entry name" value="TRAF domain-like"/>
    <property type="match status" value="1"/>
</dbReference>
<proteinExistence type="predicted"/>
<evidence type="ECO:0000313" key="1">
    <source>
        <dbReference type="EMBL" id="GIX69143.1"/>
    </source>
</evidence>
<sequence length="271" mass="31931">MASDNNSERKGFTITWIIENFKYSTYRYGEILESPTFVVDTMEETKWRLFLCLVFDDAVEDDLLLDLRRMLDSKGPPSIKIDIEYALLTEDGWVFTQRNVTEKEFMKYSKISFHSFNLNEIYADEPEKILPNDKLTVRCKMWKCCGEINNDGYCTARTHIGVEKQSSIWSIRNFSTLQKGNELTYRINSTLNDKSIVTLKFSVTGEDERLQVRFISSDSEDESSSLSIKFSVLDSKRRRCNMWCSRSLFFFFSCKRYKIFVDLNKKRNNEK</sequence>
<evidence type="ECO:0000313" key="2">
    <source>
        <dbReference type="Proteomes" id="UP001054945"/>
    </source>
</evidence>
<dbReference type="InterPro" id="IPR008974">
    <property type="entry name" value="TRAF-like"/>
</dbReference>
<organism evidence="1 2">
    <name type="scientific">Caerostris extrusa</name>
    <name type="common">Bark spider</name>
    <name type="synonym">Caerostris bankana</name>
    <dbReference type="NCBI Taxonomy" id="172846"/>
    <lineage>
        <taxon>Eukaryota</taxon>
        <taxon>Metazoa</taxon>
        <taxon>Ecdysozoa</taxon>
        <taxon>Arthropoda</taxon>
        <taxon>Chelicerata</taxon>
        <taxon>Arachnida</taxon>
        <taxon>Araneae</taxon>
        <taxon>Araneomorphae</taxon>
        <taxon>Entelegynae</taxon>
        <taxon>Araneoidea</taxon>
        <taxon>Araneidae</taxon>
        <taxon>Caerostris</taxon>
    </lineage>
</organism>
<name>A0AAV4M9X4_CAEEX</name>
<comment type="caution">
    <text evidence="1">The sequence shown here is derived from an EMBL/GenBank/DDBJ whole genome shotgun (WGS) entry which is preliminary data.</text>
</comment>
<dbReference type="Gene3D" id="2.60.210.10">
    <property type="entry name" value="Apoptosis, Tumor Necrosis Factor Receptor Associated Protein 2, Chain A"/>
    <property type="match status" value="1"/>
</dbReference>
<accession>A0AAV4M9X4</accession>